<dbReference type="InterPro" id="IPR036678">
    <property type="entry name" value="MutS_con_dom_sf"/>
</dbReference>
<dbReference type="SUPFAM" id="SSF52540">
    <property type="entry name" value="P-loop containing nucleoside triphosphate hydrolases"/>
    <property type="match status" value="1"/>
</dbReference>
<dbReference type="Gene3D" id="3.40.50.300">
    <property type="entry name" value="P-loop containing nucleotide triphosphate hydrolases"/>
    <property type="match status" value="1"/>
</dbReference>
<dbReference type="Pfam" id="PF05188">
    <property type="entry name" value="MutS_II"/>
    <property type="match status" value="1"/>
</dbReference>
<feature type="domain" description="DNA mismatch repair proteins mutS family" evidence="10">
    <location>
        <begin position="721"/>
        <end position="737"/>
    </location>
</feature>
<keyword evidence="5 7" id="KW-0238">DNA-binding</keyword>
<evidence type="ECO:0000256" key="6">
    <source>
        <dbReference type="ARBA" id="ARBA00023204"/>
    </source>
</evidence>
<dbReference type="SUPFAM" id="SSF55271">
    <property type="entry name" value="DNA repair protein MutS, domain I"/>
    <property type="match status" value="1"/>
</dbReference>
<dbReference type="InterPro" id="IPR016151">
    <property type="entry name" value="DNA_mismatch_repair_MutS_N"/>
</dbReference>
<dbReference type="Proteomes" id="UP001204798">
    <property type="component" value="Unassembled WGS sequence"/>
</dbReference>
<evidence type="ECO:0000256" key="5">
    <source>
        <dbReference type="ARBA" id="ARBA00023125"/>
    </source>
</evidence>
<evidence type="ECO:0000256" key="4">
    <source>
        <dbReference type="ARBA" id="ARBA00022840"/>
    </source>
</evidence>
<dbReference type="InterPro" id="IPR007861">
    <property type="entry name" value="DNA_mismatch_repair_MutS_clamp"/>
</dbReference>
<dbReference type="InterPro" id="IPR000432">
    <property type="entry name" value="DNA_mismatch_repair_MutS_C"/>
</dbReference>
<gene>
    <name evidence="7" type="primary">mutS</name>
    <name evidence="11" type="ORF">M2350_000224</name>
</gene>
<feature type="binding site" evidence="7">
    <location>
        <begin position="647"/>
        <end position="654"/>
    </location>
    <ligand>
        <name>ATP</name>
        <dbReference type="ChEBI" id="CHEBI:30616"/>
    </ligand>
</feature>
<dbReference type="Gene3D" id="3.40.1170.10">
    <property type="entry name" value="DNA repair protein MutS, domain I"/>
    <property type="match status" value="1"/>
</dbReference>
<dbReference type="InterPro" id="IPR007696">
    <property type="entry name" value="DNA_mismatch_repair_MutS_core"/>
</dbReference>
<accession>A0ABT2EIQ0</accession>
<dbReference type="Pfam" id="PF00488">
    <property type="entry name" value="MutS_V"/>
    <property type="match status" value="1"/>
</dbReference>
<dbReference type="SUPFAM" id="SSF48334">
    <property type="entry name" value="DNA repair protein MutS, domain III"/>
    <property type="match status" value="1"/>
</dbReference>
<dbReference type="RefSeq" id="WP_259092397.1">
    <property type="nucleotide sequence ID" value="NZ_CP130454.1"/>
</dbReference>
<comment type="similarity">
    <text evidence="1 7 9">Belongs to the DNA mismatch repair MutS family.</text>
</comment>
<dbReference type="PANTHER" id="PTHR11361:SF34">
    <property type="entry name" value="DNA MISMATCH REPAIR PROTEIN MSH1, MITOCHONDRIAL"/>
    <property type="match status" value="1"/>
</dbReference>
<evidence type="ECO:0000259" key="10">
    <source>
        <dbReference type="PROSITE" id="PS00486"/>
    </source>
</evidence>
<dbReference type="NCBIfam" id="TIGR01070">
    <property type="entry name" value="mutS1"/>
    <property type="match status" value="1"/>
</dbReference>
<evidence type="ECO:0000256" key="8">
    <source>
        <dbReference type="NCBIfam" id="TIGR01070"/>
    </source>
</evidence>
<evidence type="ECO:0000313" key="12">
    <source>
        <dbReference type="Proteomes" id="UP001204798"/>
    </source>
</evidence>
<sequence length="894" mass="101121">MADGRYEKLTPMFRQYQAIKARYPDVLVLFRLGDFYEMFGEDAKIGSQVLQLVLTSREIGKGNRVPMCGVPHHAVERYIAKLLEAGYKVAICDQLEEPSPKKRLVHRDVTRVLTPGTLVEEAFLEAKQYNFLVAISGTRDMGQGTRESKQHLHSAPRTEHLQRFGLAVAEVSTGEFAVTELDEKNLWDELARLQPAEVLLPEQLATDETFVAQLKSVCETTAITSFDLDPFVEPERLLCQHFQVTTLDGFGVTGMPLAIRAAAMVIAYLKRTQLSALEHLKSLSTYSIGEFMLLDSATKRNLELVQSLRDGGVYGTLLWVLDETVTPMGGRLLRRWVLQPLLNVDRINERLESVDALYRNTLWRQEIREVLKSVPDLERLVSRVGTGTANPRDLAQIRSALQIIPKLREVLTSGPELPTLLQRVAERLHTADDLRQRLEEALVDNPPQRMTEGGIFRDGYHPELDELRYIARHGKELIAALEAKERERTGIKNLRVGYNQVFGYYIEVTKANLHLVPKDYIRKQTLTDVERFVTPELKQLESKVLGAEERIGQLEYQLFVELRQEVAQRSNELLETARAIAELDVLATLAEVAAKNHYTRPVVDEGDEILIKEGRHPVIEQVQRDKPFVPNDCRLDNRENQLLIITGPNAAGKSTYLRQVALIVLMAQIGSFVPAKEAKIGIVDRIFTRVGAHDELIRGQSTFMVEMSETANILHNATERSLVLIDEIGRGTSTYDGIAIAWAVAEELHRIGCKCLFATHYHHLNELENLLPRVRNYRADVLEEGDKVVFLYRIVPGGTDKSYGIQVARLAGLPERVIERAKEILITLESNDQKVVSPPKTAAQIITTPVQLRLFEFAPHPVLERLKRIDPDSLTPREALSLLYELKRKLDETG</sequence>
<organism evidence="11 12">
    <name type="scientific">Candidatus Fervidibacter sacchari</name>
    <dbReference type="NCBI Taxonomy" id="1448929"/>
    <lineage>
        <taxon>Bacteria</taxon>
        <taxon>Candidatus Fervidibacterota</taxon>
        <taxon>Candidatus Fervidibacter</taxon>
    </lineage>
</organism>
<dbReference type="EMBL" id="JANUCP010000001">
    <property type="protein sequence ID" value="MCS3917827.1"/>
    <property type="molecule type" value="Genomic_DNA"/>
</dbReference>
<dbReference type="SMART" id="SM00533">
    <property type="entry name" value="MUTSd"/>
    <property type="match status" value="1"/>
</dbReference>
<dbReference type="Gene3D" id="1.10.1420.10">
    <property type="match status" value="2"/>
</dbReference>
<keyword evidence="3 7" id="KW-0227">DNA damage</keyword>
<evidence type="ECO:0000313" key="11">
    <source>
        <dbReference type="EMBL" id="MCS3917827.1"/>
    </source>
</evidence>
<dbReference type="Gene3D" id="6.10.140.430">
    <property type="match status" value="1"/>
</dbReference>
<protein>
    <recommendedName>
        <fullName evidence="7 8">DNA mismatch repair protein MutS</fullName>
    </recommendedName>
</protein>
<dbReference type="SUPFAM" id="SSF53150">
    <property type="entry name" value="DNA repair protein MutS, domain II"/>
    <property type="match status" value="1"/>
</dbReference>
<dbReference type="PIRSF" id="PIRSF037677">
    <property type="entry name" value="DNA_mis_repair_Msh6"/>
    <property type="match status" value="1"/>
</dbReference>
<keyword evidence="6 7" id="KW-0234">DNA repair</keyword>
<dbReference type="Pfam" id="PF05190">
    <property type="entry name" value="MutS_IV"/>
    <property type="match status" value="1"/>
</dbReference>
<dbReference type="Pfam" id="PF01624">
    <property type="entry name" value="MutS_I"/>
    <property type="match status" value="1"/>
</dbReference>
<dbReference type="InterPro" id="IPR007860">
    <property type="entry name" value="DNA_mmatch_repair_MutS_con_dom"/>
</dbReference>
<dbReference type="InterPro" id="IPR027417">
    <property type="entry name" value="P-loop_NTPase"/>
</dbReference>
<dbReference type="NCBIfam" id="NF003810">
    <property type="entry name" value="PRK05399.1"/>
    <property type="match status" value="1"/>
</dbReference>
<dbReference type="Pfam" id="PF05192">
    <property type="entry name" value="MutS_III"/>
    <property type="match status" value="1"/>
</dbReference>
<keyword evidence="4 7" id="KW-0067">ATP-binding</keyword>
<dbReference type="InterPro" id="IPR036187">
    <property type="entry name" value="DNA_mismatch_repair_MutS_sf"/>
</dbReference>
<dbReference type="InterPro" id="IPR045076">
    <property type="entry name" value="MutS"/>
</dbReference>
<dbReference type="CDD" id="cd03284">
    <property type="entry name" value="ABC_MutS1"/>
    <property type="match status" value="1"/>
</dbReference>
<dbReference type="InterPro" id="IPR017261">
    <property type="entry name" value="DNA_mismatch_repair_MutS/MSH"/>
</dbReference>
<keyword evidence="2 7" id="KW-0547">Nucleotide-binding</keyword>
<evidence type="ECO:0000256" key="7">
    <source>
        <dbReference type="HAMAP-Rule" id="MF_00096"/>
    </source>
</evidence>
<evidence type="ECO:0000256" key="9">
    <source>
        <dbReference type="RuleBase" id="RU003756"/>
    </source>
</evidence>
<dbReference type="HAMAP" id="MF_00096">
    <property type="entry name" value="MutS"/>
    <property type="match status" value="1"/>
</dbReference>
<evidence type="ECO:0000256" key="3">
    <source>
        <dbReference type="ARBA" id="ARBA00022763"/>
    </source>
</evidence>
<dbReference type="PANTHER" id="PTHR11361">
    <property type="entry name" value="DNA MISMATCH REPAIR PROTEIN MUTS FAMILY MEMBER"/>
    <property type="match status" value="1"/>
</dbReference>
<dbReference type="Gene3D" id="3.30.420.110">
    <property type="entry name" value="MutS, connector domain"/>
    <property type="match status" value="1"/>
</dbReference>
<comment type="caution">
    <text evidence="11">The sequence shown here is derived from an EMBL/GenBank/DDBJ whole genome shotgun (WGS) entry which is preliminary data.</text>
</comment>
<evidence type="ECO:0000256" key="1">
    <source>
        <dbReference type="ARBA" id="ARBA00006271"/>
    </source>
</evidence>
<comment type="function">
    <text evidence="7">This protein is involved in the repair of mismatches in DNA. It is possible that it carries out the mismatch recognition step. This protein has a weak ATPase activity.</text>
</comment>
<dbReference type="InterPro" id="IPR005748">
    <property type="entry name" value="DNA_mismatch_repair_MutS"/>
</dbReference>
<dbReference type="InterPro" id="IPR007695">
    <property type="entry name" value="DNA_mismatch_repair_MutS-lik_N"/>
</dbReference>
<evidence type="ECO:0000256" key="2">
    <source>
        <dbReference type="ARBA" id="ARBA00022741"/>
    </source>
</evidence>
<proteinExistence type="inferred from homology"/>
<name>A0ABT2EIQ0_9BACT</name>
<dbReference type="PROSITE" id="PS00486">
    <property type="entry name" value="DNA_MISMATCH_REPAIR_2"/>
    <property type="match status" value="1"/>
</dbReference>
<dbReference type="SMART" id="SM00534">
    <property type="entry name" value="MUTSac"/>
    <property type="match status" value="1"/>
</dbReference>
<keyword evidence="12" id="KW-1185">Reference proteome</keyword>
<reference evidence="11 12" key="1">
    <citation type="submission" date="2022-08" db="EMBL/GenBank/DDBJ databases">
        <title>Bacterial and archaeal communities from various locations to study Microbial Dark Matter (Phase II).</title>
        <authorList>
            <person name="Stepanauskas R."/>
        </authorList>
    </citation>
    <scope>NUCLEOTIDE SEQUENCE [LARGE SCALE GENOMIC DNA]</scope>
    <source>
        <strain evidence="11 12">PD1</strain>
    </source>
</reference>